<gene>
    <name evidence="1" type="ORF">LCGC14_1904090</name>
</gene>
<organism evidence="1">
    <name type="scientific">marine sediment metagenome</name>
    <dbReference type="NCBI Taxonomy" id="412755"/>
    <lineage>
        <taxon>unclassified sequences</taxon>
        <taxon>metagenomes</taxon>
        <taxon>ecological metagenomes</taxon>
    </lineage>
</organism>
<dbReference type="AlphaFoldDB" id="A0A0F9I9L2"/>
<reference evidence="1" key="1">
    <citation type="journal article" date="2015" name="Nature">
        <title>Complex archaea that bridge the gap between prokaryotes and eukaryotes.</title>
        <authorList>
            <person name="Spang A."/>
            <person name="Saw J.H."/>
            <person name="Jorgensen S.L."/>
            <person name="Zaremba-Niedzwiedzka K."/>
            <person name="Martijn J."/>
            <person name="Lind A.E."/>
            <person name="van Eijk R."/>
            <person name="Schleper C."/>
            <person name="Guy L."/>
            <person name="Ettema T.J."/>
        </authorList>
    </citation>
    <scope>NUCLEOTIDE SEQUENCE</scope>
</reference>
<comment type="caution">
    <text evidence="1">The sequence shown here is derived from an EMBL/GenBank/DDBJ whole genome shotgun (WGS) entry which is preliminary data.</text>
</comment>
<accession>A0A0F9I9L2</accession>
<sequence length="136" mass="15132">MARLDSRKGALPHVEWVDLKADGTLIEVAVVKKDEQGNTYFFELNKLDAIDRQRLFNIITKRHGDKFELWDLLSQHTLGNGMNALTYYHQLVKILTPSGTIIDPKAGVIGVRAGVVKPKEAAPADATPVKTEEQPQ</sequence>
<evidence type="ECO:0000313" key="1">
    <source>
        <dbReference type="EMBL" id="KKL90500.1"/>
    </source>
</evidence>
<dbReference type="EMBL" id="LAZR01019991">
    <property type="protein sequence ID" value="KKL90500.1"/>
    <property type="molecule type" value="Genomic_DNA"/>
</dbReference>
<proteinExistence type="predicted"/>
<protein>
    <submittedName>
        <fullName evidence="1">Uncharacterized protein</fullName>
    </submittedName>
</protein>
<name>A0A0F9I9L2_9ZZZZ</name>